<keyword evidence="7 9" id="KW-0436">Ligase</keyword>
<dbReference type="GO" id="GO:0046872">
    <property type="term" value="F:metal ion binding"/>
    <property type="evidence" value="ECO:0007669"/>
    <property type="project" value="InterPro"/>
</dbReference>
<comment type="caution">
    <text evidence="9">The sequence shown here is derived from an EMBL/GenBank/DDBJ whole genome shotgun (WGS) entry which is preliminary data.</text>
</comment>
<protein>
    <recommendedName>
        <fullName evidence="7">N5-carboxyaminoimidazole ribonucleotide synthase</fullName>
        <shortName evidence="7">N5-CAIR synthase</shortName>
        <ecNumber evidence="7">6.3.4.18</ecNumber>
    </recommendedName>
    <alternativeName>
        <fullName evidence="7">5-(carboxyamino)imidazole ribonucleotide synthetase</fullName>
    </alternativeName>
</protein>
<evidence type="ECO:0000256" key="1">
    <source>
        <dbReference type="ARBA" id="ARBA00022741"/>
    </source>
</evidence>
<keyword evidence="1 6" id="KW-0547">Nucleotide-binding</keyword>
<evidence type="ECO:0000256" key="5">
    <source>
        <dbReference type="ARBA" id="ARBA00023239"/>
    </source>
</evidence>
<comment type="subunit">
    <text evidence="7">Homodimer.</text>
</comment>
<gene>
    <name evidence="7" type="primary">purK</name>
    <name evidence="9" type="ORF">IQ260_08480</name>
</gene>
<dbReference type="GO" id="GO:0034028">
    <property type="term" value="F:5-(carboxyamino)imidazole ribonucleotide synthase activity"/>
    <property type="evidence" value="ECO:0007669"/>
    <property type="project" value="UniProtKB-EC"/>
</dbReference>
<name>A0A928ZSR3_LEPEC</name>
<dbReference type="PROSITE" id="PS50975">
    <property type="entry name" value="ATP_GRASP"/>
    <property type="match status" value="1"/>
</dbReference>
<dbReference type="InterPro" id="IPR013815">
    <property type="entry name" value="ATP_grasp_subdomain_1"/>
</dbReference>
<comment type="catalytic activity">
    <reaction evidence="7">
        <text>5-amino-1-(5-phospho-beta-D-ribosyl)imidazole + hydrogencarbonate + ATP = 5-carboxyamino-1-(5-phospho-D-ribosyl)imidazole + ADP + phosphate + 2 H(+)</text>
        <dbReference type="Rhea" id="RHEA:19317"/>
        <dbReference type="ChEBI" id="CHEBI:15378"/>
        <dbReference type="ChEBI" id="CHEBI:17544"/>
        <dbReference type="ChEBI" id="CHEBI:30616"/>
        <dbReference type="ChEBI" id="CHEBI:43474"/>
        <dbReference type="ChEBI" id="CHEBI:58730"/>
        <dbReference type="ChEBI" id="CHEBI:137981"/>
        <dbReference type="ChEBI" id="CHEBI:456216"/>
        <dbReference type="EC" id="6.3.4.18"/>
    </reaction>
</comment>
<dbReference type="Pfam" id="PF02222">
    <property type="entry name" value="ATP-grasp"/>
    <property type="match status" value="1"/>
</dbReference>
<dbReference type="PANTHER" id="PTHR11609">
    <property type="entry name" value="PURINE BIOSYNTHESIS PROTEIN 6/7, PUR6/7"/>
    <property type="match status" value="1"/>
</dbReference>
<dbReference type="Gene3D" id="3.30.1490.20">
    <property type="entry name" value="ATP-grasp fold, A domain"/>
    <property type="match status" value="1"/>
</dbReference>
<evidence type="ECO:0000313" key="10">
    <source>
        <dbReference type="Proteomes" id="UP000615026"/>
    </source>
</evidence>
<dbReference type="InterPro" id="IPR040686">
    <property type="entry name" value="PurK_C"/>
</dbReference>
<keyword evidence="5" id="KW-0456">Lyase</keyword>
<dbReference type="InterPro" id="IPR003135">
    <property type="entry name" value="ATP-grasp_carboxylate-amine"/>
</dbReference>
<keyword evidence="3" id="KW-0210">Decarboxylase</keyword>
<dbReference type="SUPFAM" id="SSF51246">
    <property type="entry name" value="Rudiment single hybrid motif"/>
    <property type="match status" value="1"/>
</dbReference>
<dbReference type="RefSeq" id="WP_193992623.1">
    <property type="nucleotide sequence ID" value="NZ_JADEXP010000053.1"/>
</dbReference>
<dbReference type="GO" id="GO:0005524">
    <property type="term" value="F:ATP binding"/>
    <property type="evidence" value="ECO:0007669"/>
    <property type="project" value="UniProtKB-UniRule"/>
</dbReference>
<sequence>LEQQGVQFYPQLRCLEPLLDKFDQRLYCQRLGLPSPQFATLNSDADLPQLEKTVTTVGLPLALKTRRHGYDGQGTFILKDLDAVRATWASLEYQPILLEAFVPFERELAIMAARSKAGEIALYPVVESQQIDQVCRRVIAPADVGDRVRQQVAHIATTLLSSLDVVGICGIELFLTADDQVLVNEIAPRTHNSGHYTLDACKTSQFEQQLRAVSGLPLGSSELNCAQALMVNLLGFETSSSDYGEQRAALSALPNAHLYWYGKGESRPGRKLGHVTLTCDLTYPPNELNQLIRQVEALWYGKRSDLK</sequence>
<dbReference type="NCBIfam" id="TIGR01161">
    <property type="entry name" value="purK"/>
    <property type="match status" value="1"/>
</dbReference>
<dbReference type="GO" id="GO:0005829">
    <property type="term" value="C:cytosol"/>
    <property type="evidence" value="ECO:0007669"/>
    <property type="project" value="TreeGrafter"/>
</dbReference>
<comment type="function">
    <text evidence="7">Catalyzes the ATP-dependent conversion of 5-aminoimidazole ribonucleotide (AIR) and HCO(3)- to N5-carboxyaminoimidazole ribonucleotide (N5-CAIR).</text>
</comment>
<evidence type="ECO:0000256" key="2">
    <source>
        <dbReference type="ARBA" id="ARBA00022755"/>
    </source>
</evidence>
<evidence type="ECO:0000259" key="8">
    <source>
        <dbReference type="PROSITE" id="PS50975"/>
    </source>
</evidence>
<accession>A0A928ZSR3</accession>
<dbReference type="NCBIfam" id="NF004679">
    <property type="entry name" value="PRK06019.1-5"/>
    <property type="match status" value="1"/>
</dbReference>
<dbReference type="InterPro" id="IPR005875">
    <property type="entry name" value="PurK"/>
</dbReference>
<evidence type="ECO:0000256" key="4">
    <source>
        <dbReference type="ARBA" id="ARBA00022840"/>
    </source>
</evidence>
<evidence type="ECO:0000256" key="6">
    <source>
        <dbReference type="PROSITE-ProRule" id="PRU00409"/>
    </source>
</evidence>
<dbReference type="AlphaFoldDB" id="A0A928ZSR3"/>
<keyword evidence="10" id="KW-1185">Reference proteome</keyword>
<feature type="domain" description="ATP-grasp" evidence="8">
    <location>
        <begin position="25"/>
        <end position="214"/>
    </location>
</feature>
<dbReference type="Gene3D" id="3.30.470.20">
    <property type="entry name" value="ATP-grasp fold, B domain"/>
    <property type="match status" value="1"/>
</dbReference>
<comment type="pathway">
    <text evidence="7">Purine metabolism; IMP biosynthesis via de novo pathway; 5-amino-1-(5-phospho-D-ribosyl)imidazole-4-carboxylate from 5-amino-1-(5-phospho-D-ribosyl)imidazole (N5-CAIR route): step 1/2.</text>
</comment>
<dbReference type="EC" id="6.3.4.18" evidence="7"/>
<proteinExistence type="inferred from homology"/>
<dbReference type="PANTHER" id="PTHR11609:SF5">
    <property type="entry name" value="PHOSPHORIBOSYLAMINOIMIDAZOLE CARBOXYLASE"/>
    <property type="match status" value="1"/>
</dbReference>
<dbReference type="GO" id="GO:0006189">
    <property type="term" value="P:'de novo' IMP biosynthetic process"/>
    <property type="evidence" value="ECO:0007669"/>
    <property type="project" value="InterPro"/>
</dbReference>
<dbReference type="FunFam" id="3.30.470.20:FF:000037">
    <property type="entry name" value="Phosphoribosylaminoimidazole carboxylase, chloroplastic"/>
    <property type="match status" value="1"/>
</dbReference>
<feature type="non-terminal residue" evidence="9">
    <location>
        <position position="1"/>
    </location>
</feature>
<dbReference type="InterPro" id="IPR011761">
    <property type="entry name" value="ATP-grasp"/>
</dbReference>
<evidence type="ECO:0000256" key="7">
    <source>
        <dbReference type="RuleBase" id="RU361200"/>
    </source>
</evidence>
<dbReference type="EMBL" id="JADEXP010000053">
    <property type="protein sequence ID" value="MBE9066687.1"/>
    <property type="molecule type" value="Genomic_DNA"/>
</dbReference>
<organism evidence="9 10">
    <name type="scientific">Leptolyngbya cf. ectocarpi LEGE 11479</name>
    <dbReference type="NCBI Taxonomy" id="1828722"/>
    <lineage>
        <taxon>Bacteria</taxon>
        <taxon>Bacillati</taxon>
        <taxon>Cyanobacteriota</taxon>
        <taxon>Cyanophyceae</taxon>
        <taxon>Leptolyngbyales</taxon>
        <taxon>Leptolyngbyaceae</taxon>
        <taxon>Leptolyngbya group</taxon>
        <taxon>Leptolyngbya</taxon>
    </lineage>
</organism>
<keyword evidence="4 6" id="KW-0067">ATP-binding</keyword>
<dbReference type="GO" id="GO:0004638">
    <property type="term" value="F:phosphoribosylaminoimidazole carboxylase activity"/>
    <property type="evidence" value="ECO:0007669"/>
    <property type="project" value="InterPro"/>
</dbReference>
<dbReference type="InterPro" id="IPR011054">
    <property type="entry name" value="Rudment_hybrid_motif"/>
</dbReference>
<comment type="similarity">
    <text evidence="7">Belongs to the PurK/PurT family.</text>
</comment>
<evidence type="ECO:0000313" key="9">
    <source>
        <dbReference type="EMBL" id="MBE9066687.1"/>
    </source>
</evidence>
<reference evidence="9" key="1">
    <citation type="submission" date="2020-10" db="EMBL/GenBank/DDBJ databases">
        <authorList>
            <person name="Castelo-Branco R."/>
            <person name="Eusebio N."/>
            <person name="Adriana R."/>
            <person name="Vieira A."/>
            <person name="Brugerolle De Fraissinette N."/>
            <person name="Rezende De Castro R."/>
            <person name="Schneider M.P."/>
            <person name="Vasconcelos V."/>
            <person name="Leao P.N."/>
        </authorList>
    </citation>
    <scope>NUCLEOTIDE SEQUENCE</scope>
    <source>
        <strain evidence="9">LEGE 11479</strain>
    </source>
</reference>
<dbReference type="SUPFAM" id="SSF56059">
    <property type="entry name" value="Glutathione synthetase ATP-binding domain-like"/>
    <property type="match status" value="1"/>
</dbReference>
<evidence type="ECO:0000256" key="3">
    <source>
        <dbReference type="ARBA" id="ARBA00022793"/>
    </source>
</evidence>
<dbReference type="Pfam" id="PF17769">
    <property type="entry name" value="PurK_C"/>
    <property type="match status" value="1"/>
</dbReference>
<keyword evidence="2 7" id="KW-0658">Purine biosynthesis</keyword>
<dbReference type="Proteomes" id="UP000615026">
    <property type="component" value="Unassembled WGS sequence"/>
</dbReference>